<organism evidence="3">
    <name type="scientific">Cuerna arida</name>
    <dbReference type="NCBI Taxonomy" id="1464854"/>
    <lineage>
        <taxon>Eukaryota</taxon>
        <taxon>Metazoa</taxon>
        <taxon>Ecdysozoa</taxon>
        <taxon>Arthropoda</taxon>
        <taxon>Hexapoda</taxon>
        <taxon>Insecta</taxon>
        <taxon>Pterygota</taxon>
        <taxon>Neoptera</taxon>
        <taxon>Paraneoptera</taxon>
        <taxon>Hemiptera</taxon>
        <taxon>Auchenorrhyncha</taxon>
        <taxon>Membracoidea</taxon>
        <taxon>Cicadellidae</taxon>
        <taxon>Cicadellinae</taxon>
        <taxon>Proconiini</taxon>
        <taxon>Cuerna</taxon>
    </lineage>
</organism>
<sequence>RHISALHQIVEELQEISELLGTEDVDRTVSKEKQKSAARSVLHRKRKALTDLFHTLTGLGLSYRAGLVVVDDRDQFALHAPLNVDAGLTQIDNRLADRELAAVWAGCDQHFLHSVALTAQLRSAFIKPHKDLGPPVVDRCKGYTNHLMSLCHDQKRDVRSSVVSLYVLRCLVQCLVSLQPPQADKIKLRRDLMSLLEDIIYGLVQFEVLLDTCPLLPIVEHSTPLVLIPDSADVIYKGEDKWGRAKLRVSAAVKTAKKCKKLLEEEEKYAQFLETIANTDEHETFDFIFMHGNLPVLKEGYASLTAIKNEIGGIQSDFRTKTESDINPMVRSLHHLQEKIDEVLGKNLSLLETSGNEVETDPKVIVDNKESSVESLLNKVLFSIQEVYKKNILTRSENDVEDPEEESENKLFESHLKHKVISELQCNIEILQLPEVIRELKHLMENYSQEQCNLNDLQRCVPLLQQYSLLAQFLITQQISALHISSQLCSALVAVFVDLATKG</sequence>
<name>A0A1B6G2Q0_9HEMI</name>
<dbReference type="GO" id="GO:0000055">
    <property type="term" value="P:ribosomal large subunit export from nucleus"/>
    <property type="evidence" value="ECO:0007669"/>
    <property type="project" value="TreeGrafter"/>
</dbReference>
<feature type="non-terminal residue" evidence="3">
    <location>
        <position position="503"/>
    </location>
</feature>
<keyword evidence="1" id="KW-0547">Nucleotide-binding</keyword>
<dbReference type="PANTHER" id="PTHR48103:SF2">
    <property type="entry name" value="MIDASIN"/>
    <property type="match status" value="1"/>
</dbReference>
<dbReference type="GO" id="GO:0030687">
    <property type="term" value="C:preribosome, large subunit precursor"/>
    <property type="evidence" value="ECO:0007669"/>
    <property type="project" value="TreeGrafter"/>
</dbReference>
<reference evidence="3" key="1">
    <citation type="submission" date="2015-11" db="EMBL/GenBank/DDBJ databases">
        <title>De novo transcriptome assembly of four potential Pierce s Disease insect vectors from Arizona vineyards.</title>
        <authorList>
            <person name="Tassone E.E."/>
        </authorList>
    </citation>
    <scope>NUCLEOTIDE SEQUENCE</scope>
</reference>
<proteinExistence type="predicted"/>
<accession>A0A1B6G2Q0</accession>
<protein>
    <submittedName>
        <fullName evidence="3">Uncharacterized protein</fullName>
    </submittedName>
</protein>
<feature type="non-terminal residue" evidence="3">
    <location>
        <position position="1"/>
    </location>
</feature>
<gene>
    <name evidence="3" type="ORF">g.13453</name>
</gene>
<keyword evidence="2" id="KW-0067">ATP-binding</keyword>
<dbReference type="GO" id="GO:0005634">
    <property type="term" value="C:nucleus"/>
    <property type="evidence" value="ECO:0007669"/>
    <property type="project" value="TreeGrafter"/>
</dbReference>
<evidence type="ECO:0000256" key="1">
    <source>
        <dbReference type="ARBA" id="ARBA00022741"/>
    </source>
</evidence>
<dbReference type="EMBL" id="GECZ01013049">
    <property type="protein sequence ID" value="JAS56720.1"/>
    <property type="molecule type" value="Transcribed_RNA"/>
</dbReference>
<dbReference type="PANTHER" id="PTHR48103">
    <property type="entry name" value="MIDASIN-RELATED"/>
    <property type="match status" value="1"/>
</dbReference>
<evidence type="ECO:0000256" key="2">
    <source>
        <dbReference type="ARBA" id="ARBA00022840"/>
    </source>
</evidence>
<dbReference type="GO" id="GO:0005524">
    <property type="term" value="F:ATP binding"/>
    <property type="evidence" value="ECO:0007669"/>
    <property type="project" value="UniProtKB-KW"/>
</dbReference>
<evidence type="ECO:0000313" key="3">
    <source>
        <dbReference type="EMBL" id="JAS56720.1"/>
    </source>
</evidence>
<dbReference type="GO" id="GO:0000027">
    <property type="term" value="P:ribosomal large subunit assembly"/>
    <property type="evidence" value="ECO:0007669"/>
    <property type="project" value="TreeGrafter"/>
</dbReference>
<dbReference type="AlphaFoldDB" id="A0A1B6G2Q0"/>